<evidence type="ECO:0000313" key="3">
    <source>
        <dbReference type="Proteomes" id="UP000054858"/>
    </source>
</evidence>
<dbReference type="InterPro" id="IPR001453">
    <property type="entry name" value="MoaB/Mog_dom"/>
</dbReference>
<dbReference type="EMBL" id="LNYP01000029">
    <property type="protein sequence ID" value="KTD37856.1"/>
    <property type="molecule type" value="Genomic_DNA"/>
</dbReference>
<dbReference type="PANTHER" id="PTHR13939">
    <property type="entry name" value="NICOTINAMIDE-NUCLEOTIDE AMIDOHYDROLASE PNCC"/>
    <property type="match status" value="1"/>
</dbReference>
<dbReference type="Gene3D" id="3.40.980.10">
    <property type="entry name" value="MoaB/Mog-like domain"/>
    <property type="match status" value="1"/>
</dbReference>
<dbReference type="InterPro" id="IPR036425">
    <property type="entry name" value="MoaB/Mog-like_dom_sf"/>
</dbReference>
<dbReference type="PANTHER" id="PTHR13939:SF0">
    <property type="entry name" value="NMN AMIDOHYDROLASE-LIKE PROTEIN YFAY"/>
    <property type="match status" value="1"/>
</dbReference>
<evidence type="ECO:0000259" key="1">
    <source>
        <dbReference type="SMART" id="SM00852"/>
    </source>
</evidence>
<dbReference type="CDD" id="cd00885">
    <property type="entry name" value="cinA"/>
    <property type="match status" value="1"/>
</dbReference>
<gene>
    <name evidence="2" type="primary">cinA</name>
    <name evidence="2" type="ORF">Loak_1532</name>
</gene>
<sequence>MNIAILATGDEIIYGDTLNTNGHAIAHLLCSEGFSLGLHLACGDSEVDIYSCLEFLGHNHDTVVVIGGLGPTSDDRTRFALARFLNAPLVEFPEALNHIQTRLNRANLSMNTGNHQQSLFPSHAILLPNPHGTAMGCICVQNNKQFILLPGPPRECLVMFNNHVLPELRHKKNYGKESKSWLRWRLFGVAEGEIAEILDNALADMHCETGYRIETPYVEFKVRCQEAQVSRIKEMIDPIVAPHIIASPEQKASEGLRKKIAMLEEPMVIIDDATGGVLQTLLQRPNTYQKLMFHENDKWRLHFHLRGLEEYWTGRQSATTHLIIKYHNDVEHGSETHQIPYRSPLIVDYAVEWLSFRLLHLIDQLH</sequence>
<accession>A0A0W0WZV1</accession>
<dbReference type="SUPFAM" id="SSF53218">
    <property type="entry name" value="Molybdenum cofactor biosynthesis proteins"/>
    <property type="match status" value="1"/>
</dbReference>
<dbReference type="PATRIC" id="fig|29423.5.peg.1607"/>
<dbReference type="AlphaFoldDB" id="A0A0W0WZV1"/>
<dbReference type="RefSeq" id="WP_025385298.1">
    <property type="nucleotide sequence ID" value="NZ_LCUA01000002.1"/>
</dbReference>
<evidence type="ECO:0000313" key="2">
    <source>
        <dbReference type="EMBL" id="KTD37856.1"/>
    </source>
</evidence>
<dbReference type="InterPro" id="IPR050101">
    <property type="entry name" value="CinA"/>
</dbReference>
<name>A0A0W0WZV1_9GAMM</name>
<comment type="caution">
    <text evidence="2">The sequence shown here is derived from an EMBL/GenBank/DDBJ whole genome shotgun (WGS) entry which is preliminary data.</text>
</comment>
<organism evidence="2 3">
    <name type="scientific">Legionella oakridgensis</name>
    <dbReference type="NCBI Taxonomy" id="29423"/>
    <lineage>
        <taxon>Bacteria</taxon>
        <taxon>Pseudomonadati</taxon>
        <taxon>Pseudomonadota</taxon>
        <taxon>Gammaproteobacteria</taxon>
        <taxon>Legionellales</taxon>
        <taxon>Legionellaceae</taxon>
        <taxon>Legionella</taxon>
    </lineage>
</organism>
<proteinExistence type="predicted"/>
<dbReference type="Pfam" id="PF00994">
    <property type="entry name" value="MoCF_biosynth"/>
    <property type="match status" value="1"/>
</dbReference>
<dbReference type="Proteomes" id="UP000054858">
    <property type="component" value="Unassembled WGS sequence"/>
</dbReference>
<reference evidence="2 3" key="1">
    <citation type="submission" date="2015-11" db="EMBL/GenBank/DDBJ databases">
        <title>Genomic analysis of 38 Legionella species identifies large and diverse effector repertoires.</title>
        <authorList>
            <person name="Burstein D."/>
            <person name="Amaro F."/>
            <person name="Zusman T."/>
            <person name="Lifshitz Z."/>
            <person name="Cohen O."/>
            <person name="Gilbert J.A."/>
            <person name="Pupko T."/>
            <person name="Shuman H.A."/>
            <person name="Segal G."/>
        </authorList>
    </citation>
    <scope>NUCLEOTIDE SEQUENCE [LARGE SCALE GENOMIC DNA]</scope>
    <source>
        <strain evidence="2 3">Oak Ridge-10</strain>
    </source>
</reference>
<protein>
    <submittedName>
        <fullName evidence="2">Competence damage inducible protein CinA</fullName>
    </submittedName>
</protein>
<feature type="domain" description="MoaB/Mog" evidence="1">
    <location>
        <begin position="4"/>
        <end position="171"/>
    </location>
</feature>
<dbReference type="SMART" id="SM00852">
    <property type="entry name" value="MoCF_biosynth"/>
    <property type="match status" value="1"/>
</dbReference>